<dbReference type="GO" id="GO:0005829">
    <property type="term" value="C:cytosol"/>
    <property type="evidence" value="ECO:0007669"/>
    <property type="project" value="TreeGrafter"/>
</dbReference>
<dbReference type="PANTHER" id="PTHR11130">
    <property type="entry name" value="GLUTATHIONE SYNTHETASE"/>
    <property type="match status" value="1"/>
</dbReference>
<dbReference type="Proteomes" id="UP000799767">
    <property type="component" value="Unassembled WGS sequence"/>
</dbReference>
<proteinExistence type="predicted"/>
<organism evidence="1 2">
    <name type="scientific">Neohortaea acidophila</name>
    <dbReference type="NCBI Taxonomy" id="245834"/>
    <lineage>
        <taxon>Eukaryota</taxon>
        <taxon>Fungi</taxon>
        <taxon>Dikarya</taxon>
        <taxon>Ascomycota</taxon>
        <taxon>Pezizomycotina</taxon>
        <taxon>Dothideomycetes</taxon>
        <taxon>Dothideomycetidae</taxon>
        <taxon>Mycosphaerellales</taxon>
        <taxon>Teratosphaeriaceae</taxon>
        <taxon>Neohortaea</taxon>
    </lineage>
</organism>
<dbReference type="OrthoDB" id="2020073at2759"/>
<dbReference type="Pfam" id="PF03917">
    <property type="entry name" value="GSH_synth_ATP"/>
    <property type="match status" value="1"/>
</dbReference>
<name>A0A6A6PJ85_9PEZI</name>
<dbReference type="Gene3D" id="3.30.470.20">
    <property type="entry name" value="ATP-grasp fold, B domain"/>
    <property type="match status" value="1"/>
</dbReference>
<dbReference type="GO" id="GO:0043295">
    <property type="term" value="F:glutathione binding"/>
    <property type="evidence" value="ECO:0007669"/>
    <property type="project" value="TreeGrafter"/>
</dbReference>
<dbReference type="EMBL" id="MU001641">
    <property type="protein sequence ID" value="KAF2479754.1"/>
    <property type="molecule type" value="Genomic_DNA"/>
</dbReference>
<keyword evidence="2" id="KW-1185">Reference proteome</keyword>
<dbReference type="AlphaFoldDB" id="A0A6A6PJ85"/>
<reference evidence="1" key="1">
    <citation type="journal article" date="2020" name="Stud. Mycol.">
        <title>101 Dothideomycetes genomes: a test case for predicting lifestyles and emergence of pathogens.</title>
        <authorList>
            <person name="Haridas S."/>
            <person name="Albert R."/>
            <person name="Binder M."/>
            <person name="Bloem J."/>
            <person name="Labutti K."/>
            <person name="Salamov A."/>
            <person name="Andreopoulos B."/>
            <person name="Baker S."/>
            <person name="Barry K."/>
            <person name="Bills G."/>
            <person name="Bluhm B."/>
            <person name="Cannon C."/>
            <person name="Castanera R."/>
            <person name="Culley D."/>
            <person name="Daum C."/>
            <person name="Ezra D."/>
            <person name="Gonzalez J."/>
            <person name="Henrissat B."/>
            <person name="Kuo A."/>
            <person name="Liang C."/>
            <person name="Lipzen A."/>
            <person name="Lutzoni F."/>
            <person name="Magnuson J."/>
            <person name="Mondo S."/>
            <person name="Nolan M."/>
            <person name="Ohm R."/>
            <person name="Pangilinan J."/>
            <person name="Park H.-J."/>
            <person name="Ramirez L."/>
            <person name="Alfaro M."/>
            <person name="Sun H."/>
            <person name="Tritt A."/>
            <person name="Yoshinaga Y."/>
            <person name="Zwiers L.-H."/>
            <person name="Turgeon B."/>
            <person name="Goodwin S."/>
            <person name="Spatafora J."/>
            <person name="Crous P."/>
            <person name="Grigoriev I."/>
        </authorList>
    </citation>
    <scope>NUCLEOTIDE SEQUENCE</scope>
    <source>
        <strain evidence="1">CBS 113389</strain>
    </source>
</reference>
<dbReference type="RefSeq" id="XP_033586324.1">
    <property type="nucleotide sequence ID" value="XM_033737718.1"/>
</dbReference>
<dbReference type="GO" id="GO:0005524">
    <property type="term" value="F:ATP binding"/>
    <property type="evidence" value="ECO:0007669"/>
    <property type="project" value="InterPro"/>
</dbReference>
<evidence type="ECO:0000313" key="2">
    <source>
        <dbReference type="Proteomes" id="UP000799767"/>
    </source>
</evidence>
<dbReference type="PANTHER" id="PTHR11130:SF0">
    <property type="entry name" value="GLUTATHIONE SYNTHETASE"/>
    <property type="match status" value="1"/>
</dbReference>
<dbReference type="GO" id="GO:0004363">
    <property type="term" value="F:glutathione synthase activity"/>
    <property type="evidence" value="ECO:0007669"/>
    <property type="project" value="InterPro"/>
</dbReference>
<dbReference type="InterPro" id="IPR005615">
    <property type="entry name" value="Glutathione_synthase"/>
</dbReference>
<evidence type="ECO:0000313" key="1">
    <source>
        <dbReference type="EMBL" id="KAF2479754.1"/>
    </source>
</evidence>
<gene>
    <name evidence="1" type="ORF">BDY17DRAFT_327693</name>
</gene>
<protein>
    <submittedName>
        <fullName evidence="1">Uncharacterized protein</fullName>
    </submittedName>
</protein>
<dbReference type="SUPFAM" id="SSF56059">
    <property type="entry name" value="Glutathione synthetase ATP-binding domain-like"/>
    <property type="match status" value="1"/>
</dbReference>
<dbReference type="GeneID" id="54478720"/>
<sequence length="141" mass="15763">MDSSEAGLKARAIAQDPLKAKDYVLKPNRDGGGHNIYRAEIPVWLTAQPDNSWQNHVLMRLIELPSTIGTLMTAEDLYRGEVVSELGILGTCLWKRNESQGAEIIANEAAGWTFKMKPKHVDEMSVVKGYGCFDYPWLVEV</sequence>
<accession>A0A6A6PJ85</accession>